<evidence type="ECO:0000256" key="1">
    <source>
        <dbReference type="ARBA" id="ARBA00022729"/>
    </source>
</evidence>
<dbReference type="Proteomes" id="UP000001514">
    <property type="component" value="Unassembled WGS sequence"/>
</dbReference>
<dbReference type="Gramene" id="EFJ10473">
    <property type="protein sequence ID" value="EFJ10473"/>
    <property type="gene ID" value="SELMODRAFT_427121"/>
</dbReference>
<dbReference type="eggNOG" id="KOG4307">
    <property type="taxonomic scope" value="Eukaryota"/>
</dbReference>
<feature type="chain" id="PRO_5003123157" evidence="3">
    <location>
        <begin position="19"/>
        <end position="441"/>
    </location>
</feature>
<keyword evidence="1 3" id="KW-0732">Signal</keyword>
<dbReference type="PANTHER" id="PTHR33470:SF29">
    <property type="entry name" value="POLLEN OLE E 1 ALLERGEN AND EXTENSIN FAMILY PROTEIN"/>
    <property type="match status" value="1"/>
</dbReference>
<dbReference type="HOGENOM" id="CLU_740562_0_0_1"/>
<gene>
    <name evidence="4" type="ORF">SELMODRAFT_427121</name>
</gene>
<sequence>MVLHSLLLAFILAGLSSATRKDTITVTGVVFCKRCVHGTAVGTPLPGVEVSLQYTGDPAILALTDSNGVFKLPVKSAFFADPGGNGRQLFVKIVRLPDSTCQIPTTTEKNAGILSKAARRTGIFTVGAFTFRQQKALCSELPPSFSNTSIIPPLPPAIFPFPHPGYGGAPPIGSSPFLPFSPPPYEELPPPPNAEPPEIVIPPQPTSPPPPHSLPPAPVRRNNGPPPPLHALRPPLPPPAPRMKSPHPSPPAPYVRDKSPPPLPKPPARSKSPPRPKLSPPPPARNKSPPPLPKLTPPPPRNKSPPPLPKLSPPLGPPKHAPPSRAPSPGRKPLPSPSPSPTPPPFPSPSPSPPRFFWDFMPIVSQKGHDREVFLQGFFTMILYHCSSQIVFERTKVSIRAAAEVLHDENLVPKARHHALVLAHVWDPVDEILRPQKLSCT</sequence>
<feature type="compositionally biased region" description="Pro residues" evidence="2">
    <location>
        <begin position="260"/>
        <end position="350"/>
    </location>
</feature>
<dbReference type="PANTHER" id="PTHR33470">
    <property type="entry name" value="OS01G0164075 PROTEIN"/>
    <property type="match status" value="1"/>
</dbReference>
<organism evidence="5">
    <name type="scientific">Selaginella moellendorffii</name>
    <name type="common">Spikemoss</name>
    <dbReference type="NCBI Taxonomy" id="88036"/>
    <lineage>
        <taxon>Eukaryota</taxon>
        <taxon>Viridiplantae</taxon>
        <taxon>Streptophyta</taxon>
        <taxon>Embryophyta</taxon>
        <taxon>Tracheophyta</taxon>
        <taxon>Lycopodiopsida</taxon>
        <taxon>Selaginellales</taxon>
        <taxon>Selaginellaceae</taxon>
        <taxon>Selaginella</taxon>
    </lineage>
</organism>
<dbReference type="Pfam" id="PF01190">
    <property type="entry name" value="Pollen_Ole_e_1"/>
    <property type="match status" value="1"/>
</dbReference>
<dbReference type="InterPro" id="IPR008969">
    <property type="entry name" value="CarboxyPept-like_regulatory"/>
</dbReference>
<proteinExistence type="predicted"/>
<accession>D8SYK5</accession>
<reference evidence="4 5" key="1">
    <citation type="journal article" date="2011" name="Science">
        <title>The Selaginella genome identifies genetic changes associated with the evolution of vascular plants.</title>
        <authorList>
            <person name="Banks J.A."/>
            <person name="Nishiyama T."/>
            <person name="Hasebe M."/>
            <person name="Bowman J.L."/>
            <person name="Gribskov M."/>
            <person name="dePamphilis C."/>
            <person name="Albert V.A."/>
            <person name="Aono N."/>
            <person name="Aoyama T."/>
            <person name="Ambrose B.A."/>
            <person name="Ashton N.W."/>
            <person name="Axtell M.J."/>
            <person name="Barker E."/>
            <person name="Barker M.S."/>
            <person name="Bennetzen J.L."/>
            <person name="Bonawitz N.D."/>
            <person name="Chapple C."/>
            <person name="Cheng C."/>
            <person name="Correa L.G."/>
            <person name="Dacre M."/>
            <person name="DeBarry J."/>
            <person name="Dreyer I."/>
            <person name="Elias M."/>
            <person name="Engstrom E.M."/>
            <person name="Estelle M."/>
            <person name="Feng L."/>
            <person name="Finet C."/>
            <person name="Floyd S.K."/>
            <person name="Frommer W.B."/>
            <person name="Fujita T."/>
            <person name="Gramzow L."/>
            <person name="Gutensohn M."/>
            <person name="Harholt J."/>
            <person name="Hattori M."/>
            <person name="Heyl A."/>
            <person name="Hirai T."/>
            <person name="Hiwatashi Y."/>
            <person name="Ishikawa M."/>
            <person name="Iwata M."/>
            <person name="Karol K.G."/>
            <person name="Koehler B."/>
            <person name="Kolukisaoglu U."/>
            <person name="Kubo M."/>
            <person name="Kurata T."/>
            <person name="Lalonde S."/>
            <person name="Li K."/>
            <person name="Li Y."/>
            <person name="Litt A."/>
            <person name="Lyons E."/>
            <person name="Manning G."/>
            <person name="Maruyama T."/>
            <person name="Michael T.P."/>
            <person name="Mikami K."/>
            <person name="Miyazaki S."/>
            <person name="Morinaga S."/>
            <person name="Murata T."/>
            <person name="Mueller-Roeber B."/>
            <person name="Nelson D.R."/>
            <person name="Obara M."/>
            <person name="Oguri Y."/>
            <person name="Olmstead R.G."/>
            <person name="Onodera N."/>
            <person name="Petersen B.L."/>
            <person name="Pils B."/>
            <person name="Prigge M."/>
            <person name="Rensing S.A."/>
            <person name="Riano-Pachon D.M."/>
            <person name="Roberts A.W."/>
            <person name="Sato Y."/>
            <person name="Scheller H.V."/>
            <person name="Schulz B."/>
            <person name="Schulz C."/>
            <person name="Shakirov E.V."/>
            <person name="Shibagaki N."/>
            <person name="Shinohara N."/>
            <person name="Shippen D.E."/>
            <person name="Soerensen I."/>
            <person name="Sotooka R."/>
            <person name="Sugimoto N."/>
            <person name="Sugita M."/>
            <person name="Sumikawa N."/>
            <person name="Tanurdzic M."/>
            <person name="Theissen G."/>
            <person name="Ulvskov P."/>
            <person name="Wakazuki S."/>
            <person name="Weng J.K."/>
            <person name="Willats W.W."/>
            <person name="Wipf D."/>
            <person name="Wolf P.G."/>
            <person name="Yang L."/>
            <person name="Zimmer A.D."/>
            <person name="Zhu Q."/>
            <person name="Mitros T."/>
            <person name="Hellsten U."/>
            <person name="Loque D."/>
            <person name="Otillar R."/>
            <person name="Salamov A."/>
            <person name="Schmutz J."/>
            <person name="Shapiro H."/>
            <person name="Lindquist E."/>
            <person name="Lucas S."/>
            <person name="Rokhsar D."/>
            <person name="Grigoriev I.V."/>
        </authorList>
    </citation>
    <scope>NUCLEOTIDE SEQUENCE [LARGE SCALE GENOMIC DNA]</scope>
</reference>
<dbReference type="KEGG" id="smo:SELMODRAFT_427121"/>
<evidence type="ECO:0000256" key="2">
    <source>
        <dbReference type="SAM" id="MobiDB-lite"/>
    </source>
</evidence>
<dbReference type="OMA" id="CNIPIMS"/>
<evidence type="ECO:0000256" key="3">
    <source>
        <dbReference type="SAM" id="SignalP"/>
    </source>
</evidence>
<feature type="region of interest" description="Disordered" evidence="2">
    <location>
        <begin position="172"/>
        <end position="350"/>
    </location>
</feature>
<dbReference type="PRINTS" id="PR01217">
    <property type="entry name" value="PRICHEXTENSN"/>
</dbReference>
<feature type="signal peptide" evidence="3">
    <location>
        <begin position="1"/>
        <end position="18"/>
    </location>
</feature>
<dbReference type="InParanoid" id="D8SYK5"/>
<protein>
    <submittedName>
        <fullName evidence="4">Uncharacterized protein</fullName>
    </submittedName>
</protein>
<name>D8SYK5_SELML</name>
<feature type="compositionally biased region" description="Pro residues" evidence="2">
    <location>
        <begin position="179"/>
        <end position="253"/>
    </location>
</feature>
<evidence type="ECO:0000313" key="4">
    <source>
        <dbReference type="EMBL" id="EFJ10473.1"/>
    </source>
</evidence>
<keyword evidence="5" id="KW-1185">Reference proteome</keyword>
<dbReference type="GO" id="GO:0071944">
    <property type="term" value="C:cell periphery"/>
    <property type="evidence" value="ECO:0000318"/>
    <property type="project" value="GO_Central"/>
</dbReference>
<dbReference type="EMBL" id="GL377653">
    <property type="protein sequence ID" value="EFJ10473.1"/>
    <property type="molecule type" value="Genomic_DNA"/>
</dbReference>
<evidence type="ECO:0000313" key="5">
    <source>
        <dbReference type="Proteomes" id="UP000001514"/>
    </source>
</evidence>
<dbReference type="AlphaFoldDB" id="D8SYK5"/>
<dbReference type="SUPFAM" id="SSF49464">
    <property type="entry name" value="Carboxypeptidase regulatory domain-like"/>
    <property type="match status" value="1"/>
</dbReference>